<keyword evidence="21" id="KW-1185">Reference proteome</keyword>
<feature type="domain" description="Gnk2-homologous" evidence="19">
    <location>
        <begin position="141"/>
        <end position="249"/>
    </location>
</feature>
<dbReference type="Gene3D" id="3.30.200.20">
    <property type="entry name" value="Phosphorylase Kinase, domain 1"/>
    <property type="match status" value="1"/>
</dbReference>
<dbReference type="GO" id="GO:0005524">
    <property type="term" value="F:ATP binding"/>
    <property type="evidence" value="ECO:0007669"/>
    <property type="project" value="UniProtKB-UniRule"/>
</dbReference>
<dbReference type="Pfam" id="PF01657">
    <property type="entry name" value="Stress-antifung"/>
    <property type="match status" value="2"/>
</dbReference>
<keyword evidence="6 17" id="KW-0732">Signal</keyword>
<evidence type="ECO:0000256" key="15">
    <source>
        <dbReference type="PROSITE-ProRule" id="PRU10141"/>
    </source>
</evidence>
<dbReference type="CDD" id="cd23509">
    <property type="entry name" value="Gnk2-like"/>
    <property type="match status" value="2"/>
</dbReference>
<keyword evidence="5 16" id="KW-0812">Transmembrane</keyword>
<organism evidence="20 21">
    <name type="scientific">Rhynchospora tenuis</name>
    <dbReference type="NCBI Taxonomy" id="198213"/>
    <lineage>
        <taxon>Eukaryota</taxon>
        <taxon>Viridiplantae</taxon>
        <taxon>Streptophyta</taxon>
        <taxon>Embryophyta</taxon>
        <taxon>Tracheophyta</taxon>
        <taxon>Spermatophyta</taxon>
        <taxon>Magnoliopsida</taxon>
        <taxon>Liliopsida</taxon>
        <taxon>Poales</taxon>
        <taxon>Cyperaceae</taxon>
        <taxon>Cyperoideae</taxon>
        <taxon>Rhynchosporeae</taxon>
        <taxon>Rhynchospora</taxon>
    </lineage>
</organism>
<keyword evidence="3" id="KW-0597">Phosphoprotein</keyword>
<keyword evidence="11 16" id="KW-1133">Transmembrane helix</keyword>
<dbReference type="Pfam" id="PF07714">
    <property type="entry name" value="PK_Tyr_Ser-Thr"/>
    <property type="match status" value="1"/>
</dbReference>
<dbReference type="PANTHER" id="PTHR27002">
    <property type="entry name" value="RECEPTOR-LIKE SERINE/THREONINE-PROTEIN KINASE SD1-8"/>
    <property type="match status" value="1"/>
</dbReference>
<dbReference type="InterPro" id="IPR008271">
    <property type="entry name" value="Ser/Thr_kinase_AS"/>
</dbReference>
<dbReference type="GO" id="GO:0004674">
    <property type="term" value="F:protein serine/threonine kinase activity"/>
    <property type="evidence" value="ECO:0007669"/>
    <property type="project" value="UniProtKB-KW"/>
</dbReference>
<dbReference type="FunFam" id="1.10.510.10:FF:000343">
    <property type="entry name" value="Cysteine-rich receptor-like protein kinase 28"/>
    <property type="match status" value="1"/>
</dbReference>
<evidence type="ECO:0000256" key="3">
    <source>
        <dbReference type="ARBA" id="ARBA00022553"/>
    </source>
</evidence>
<dbReference type="InterPro" id="IPR011009">
    <property type="entry name" value="Kinase-like_dom_sf"/>
</dbReference>
<feature type="domain" description="Protein kinase" evidence="18">
    <location>
        <begin position="356"/>
        <end position="639"/>
    </location>
</feature>
<reference evidence="20 21" key="1">
    <citation type="journal article" date="2022" name="Cell">
        <title>Repeat-based holocentromeres influence genome architecture and karyotype evolution.</title>
        <authorList>
            <person name="Hofstatter P.G."/>
            <person name="Thangavel G."/>
            <person name="Lux T."/>
            <person name="Neumann P."/>
            <person name="Vondrak T."/>
            <person name="Novak P."/>
            <person name="Zhang M."/>
            <person name="Costa L."/>
            <person name="Castellani M."/>
            <person name="Scott A."/>
            <person name="Toegelov H."/>
            <person name="Fuchs J."/>
            <person name="Mata-Sucre Y."/>
            <person name="Dias Y."/>
            <person name="Vanzela A.L.L."/>
            <person name="Huettel B."/>
            <person name="Almeida C.C.S."/>
            <person name="Simkova H."/>
            <person name="Souza G."/>
            <person name="Pedrosa-Harand A."/>
            <person name="Macas J."/>
            <person name="Mayer K.F.X."/>
            <person name="Houben A."/>
            <person name="Marques A."/>
        </authorList>
    </citation>
    <scope>NUCLEOTIDE SEQUENCE [LARGE SCALE GENOMIC DNA]</scope>
    <source>
        <strain evidence="20">RhyTen1mFocal</strain>
    </source>
</reference>
<feature type="transmembrane region" description="Helical" evidence="16">
    <location>
        <begin position="294"/>
        <end position="316"/>
    </location>
</feature>
<comment type="subcellular location">
    <subcellularLocation>
        <location evidence="1">Membrane</location>
        <topology evidence="1">Single-pass membrane protein</topology>
    </subcellularLocation>
</comment>
<dbReference type="InterPro" id="IPR002902">
    <property type="entry name" value="GNK2"/>
</dbReference>
<accession>A0AAD5ZJP0</accession>
<dbReference type="SMART" id="SM00220">
    <property type="entry name" value="S_TKc"/>
    <property type="match status" value="1"/>
</dbReference>
<feature type="signal peptide" evidence="17">
    <location>
        <begin position="1"/>
        <end position="27"/>
    </location>
</feature>
<feature type="domain" description="Gnk2-homologous" evidence="19">
    <location>
        <begin position="29"/>
        <end position="135"/>
    </location>
</feature>
<feature type="binding site" evidence="15">
    <location>
        <position position="384"/>
    </location>
    <ligand>
        <name>ATP</name>
        <dbReference type="ChEBI" id="CHEBI:30616"/>
    </ligand>
</feature>
<keyword evidence="10 15" id="KW-0067">ATP-binding</keyword>
<dbReference type="GO" id="GO:0005886">
    <property type="term" value="C:plasma membrane"/>
    <property type="evidence" value="ECO:0007669"/>
    <property type="project" value="TreeGrafter"/>
</dbReference>
<keyword evidence="8 15" id="KW-0547">Nucleotide-binding</keyword>
<evidence type="ECO:0000259" key="18">
    <source>
        <dbReference type="PROSITE" id="PS50011"/>
    </source>
</evidence>
<keyword evidence="2" id="KW-0723">Serine/threonine-protein kinase</keyword>
<dbReference type="InterPro" id="IPR038408">
    <property type="entry name" value="GNK2_sf"/>
</dbReference>
<dbReference type="FunFam" id="3.30.200.20:FF:000142">
    <property type="entry name" value="Cysteine-rich receptor-like protein kinase 10"/>
    <property type="match status" value="1"/>
</dbReference>
<dbReference type="GO" id="GO:0009737">
    <property type="term" value="P:response to abscisic acid"/>
    <property type="evidence" value="ECO:0007669"/>
    <property type="project" value="UniProtKB-ARBA"/>
</dbReference>
<evidence type="ECO:0000256" key="14">
    <source>
        <dbReference type="ARBA" id="ARBA00023180"/>
    </source>
</evidence>
<dbReference type="PROSITE" id="PS51473">
    <property type="entry name" value="GNK2"/>
    <property type="match status" value="2"/>
</dbReference>
<sequence>MNLPHLVLALLSNFLLAFLHLPITVNAETMLYHICGSTGNYTANTTYDFNLQTLLTNLTTGATNSSTNFGFAKSFVGSIPNEIFGLALCRGDVNNSVCHSCLSQAIQDIQNLCPFNKESTIYYDFCLLRFSNQNFIFSTDNSRQYLKWNNQNSTGSHALFDSYVHYLMTATASYAAFNSSKKFGTAQLNQSEDFPQIYGLAQCTPDMSDSDCASCLNGEVGEMPKWFSGKIGARILGVRCNIRYEIYSFYSGASMLSLTVPTENAPAPAPVTSLTPPVTNLDDQGQKKTSTITILAITIPLVLALVLISGLCACFLNKRKSAPTKPLLNLSNPEEIISVESLLFNFSVLRVATIDFAEQNKLGEGGFGAVYKGLLPDGREIAVKRLSERSGQGLGELKNELLLVAKLQHRNLVRLFGVCLEDQEKLLVYEYVPNKSLDQILFDTEKRHLLDWGRRYKIICGVARGLLYLHEDSQLRIIHRDLKASNVLLDAEMNPKISDFGLARLFGRDQTQEFTNRIAGTFGYMSPEYAMHGQFSIKSDVFSYGVLVLEVITGKKNSSPLQNEEIEHLLSFVWDHWITGTITEVADPFLGQNYPMDEMLKCIQIGLLCVQDNPAHRPTMSNVAIMLSGETMSLEHPSKPAFCIERNSICAGSIFSGGDSIIRGNIDRHLMSRNEVSITNIEPR</sequence>
<protein>
    <recommendedName>
        <fullName evidence="22">Cysteine-rich receptor-like protein kinase 10</fullName>
    </recommendedName>
</protein>
<evidence type="ECO:0000256" key="7">
    <source>
        <dbReference type="ARBA" id="ARBA00022737"/>
    </source>
</evidence>
<keyword evidence="12 16" id="KW-0472">Membrane</keyword>
<evidence type="ECO:0000256" key="1">
    <source>
        <dbReference type="ARBA" id="ARBA00004167"/>
    </source>
</evidence>
<evidence type="ECO:0000313" key="20">
    <source>
        <dbReference type="EMBL" id="KAJ3698909.1"/>
    </source>
</evidence>
<keyword evidence="4" id="KW-0808">Transferase</keyword>
<evidence type="ECO:0000256" key="10">
    <source>
        <dbReference type="ARBA" id="ARBA00022840"/>
    </source>
</evidence>
<evidence type="ECO:0000256" key="9">
    <source>
        <dbReference type="ARBA" id="ARBA00022777"/>
    </source>
</evidence>
<dbReference type="Proteomes" id="UP001210211">
    <property type="component" value="Unassembled WGS sequence"/>
</dbReference>
<dbReference type="Gene3D" id="1.10.510.10">
    <property type="entry name" value="Transferase(Phosphotransferase) domain 1"/>
    <property type="match status" value="1"/>
</dbReference>
<evidence type="ECO:0000313" key="21">
    <source>
        <dbReference type="Proteomes" id="UP001210211"/>
    </source>
</evidence>
<dbReference type="PROSITE" id="PS00108">
    <property type="entry name" value="PROTEIN_KINASE_ST"/>
    <property type="match status" value="1"/>
</dbReference>
<dbReference type="SUPFAM" id="SSF56112">
    <property type="entry name" value="Protein kinase-like (PK-like)"/>
    <property type="match status" value="1"/>
</dbReference>
<dbReference type="PANTHER" id="PTHR27002:SF1040">
    <property type="entry name" value="OS07G0538400 PROTEIN"/>
    <property type="match status" value="1"/>
</dbReference>
<dbReference type="InterPro" id="IPR001245">
    <property type="entry name" value="Ser-Thr/Tyr_kinase_cat_dom"/>
</dbReference>
<keyword evidence="13" id="KW-0675">Receptor</keyword>
<keyword evidence="7" id="KW-0677">Repeat</keyword>
<evidence type="ECO:0008006" key="22">
    <source>
        <dbReference type="Google" id="ProtNLM"/>
    </source>
</evidence>
<dbReference type="FunFam" id="3.30.430.20:FF:000002">
    <property type="entry name" value="Cysteine-rich receptor-like protein kinase 10"/>
    <property type="match status" value="1"/>
</dbReference>
<evidence type="ECO:0000256" key="17">
    <source>
        <dbReference type="SAM" id="SignalP"/>
    </source>
</evidence>
<proteinExistence type="predicted"/>
<evidence type="ECO:0000256" key="6">
    <source>
        <dbReference type="ARBA" id="ARBA00022729"/>
    </source>
</evidence>
<dbReference type="CDD" id="cd14066">
    <property type="entry name" value="STKc_IRAK"/>
    <property type="match status" value="1"/>
</dbReference>
<evidence type="ECO:0000256" key="16">
    <source>
        <dbReference type="SAM" id="Phobius"/>
    </source>
</evidence>
<comment type="caution">
    <text evidence="20">The sequence shown here is derived from an EMBL/GenBank/DDBJ whole genome shotgun (WGS) entry which is preliminary data.</text>
</comment>
<dbReference type="PROSITE" id="PS00107">
    <property type="entry name" value="PROTEIN_KINASE_ATP"/>
    <property type="match status" value="1"/>
</dbReference>
<evidence type="ECO:0000256" key="4">
    <source>
        <dbReference type="ARBA" id="ARBA00022679"/>
    </source>
</evidence>
<dbReference type="InterPro" id="IPR000719">
    <property type="entry name" value="Prot_kinase_dom"/>
</dbReference>
<feature type="chain" id="PRO_5042009121" description="Cysteine-rich receptor-like protein kinase 10" evidence="17">
    <location>
        <begin position="28"/>
        <end position="684"/>
    </location>
</feature>
<dbReference type="Gene3D" id="3.30.430.20">
    <property type="entry name" value="Gnk2 domain, C-X8-C-X2-C motif"/>
    <property type="match status" value="2"/>
</dbReference>
<dbReference type="AlphaFoldDB" id="A0AAD5ZJP0"/>
<name>A0AAD5ZJP0_9POAL</name>
<evidence type="ECO:0000256" key="12">
    <source>
        <dbReference type="ARBA" id="ARBA00023136"/>
    </source>
</evidence>
<keyword evidence="14" id="KW-0325">Glycoprotein</keyword>
<evidence type="ECO:0000256" key="8">
    <source>
        <dbReference type="ARBA" id="ARBA00022741"/>
    </source>
</evidence>
<dbReference type="InterPro" id="IPR017441">
    <property type="entry name" value="Protein_kinase_ATP_BS"/>
</dbReference>
<evidence type="ECO:0000256" key="13">
    <source>
        <dbReference type="ARBA" id="ARBA00023170"/>
    </source>
</evidence>
<evidence type="ECO:0000256" key="11">
    <source>
        <dbReference type="ARBA" id="ARBA00022989"/>
    </source>
</evidence>
<evidence type="ECO:0000256" key="5">
    <source>
        <dbReference type="ARBA" id="ARBA00022692"/>
    </source>
</evidence>
<evidence type="ECO:0000256" key="2">
    <source>
        <dbReference type="ARBA" id="ARBA00022527"/>
    </source>
</evidence>
<dbReference type="PROSITE" id="PS50011">
    <property type="entry name" value="PROTEIN_KINASE_DOM"/>
    <property type="match status" value="1"/>
</dbReference>
<keyword evidence="9" id="KW-0418">Kinase</keyword>
<evidence type="ECO:0000259" key="19">
    <source>
        <dbReference type="PROSITE" id="PS51473"/>
    </source>
</evidence>
<dbReference type="EMBL" id="JAMRDG010000001">
    <property type="protein sequence ID" value="KAJ3698909.1"/>
    <property type="molecule type" value="Genomic_DNA"/>
</dbReference>
<gene>
    <name evidence="20" type="ORF">LUZ61_002614</name>
</gene>